<evidence type="ECO:0000256" key="3">
    <source>
        <dbReference type="PIRNR" id="PIRNR002070"/>
    </source>
</evidence>
<dbReference type="InterPro" id="IPR000424">
    <property type="entry name" value="Primosome_PriB/ssb"/>
</dbReference>
<dbReference type="GO" id="GO:0009295">
    <property type="term" value="C:nucleoid"/>
    <property type="evidence" value="ECO:0007669"/>
    <property type="project" value="TreeGrafter"/>
</dbReference>
<evidence type="ECO:0000313" key="4">
    <source>
        <dbReference type="EMBL" id="KAA9027794.1"/>
    </source>
</evidence>
<dbReference type="PANTHER" id="PTHR10302:SF27">
    <property type="entry name" value="SINGLE-STRANDED DNA-BINDING PROTEIN"/>
    <property type="match status" value="1"/>
</dbReference>
<dbReference type="NCBIfam" id="TIGR00621">
    <property type="entry name" value="ssb"/>
    <property type="match status" value="1"/>
</dbReference>
<comment type="subunit">
    <text evidence="2">Homotetramer.</text>
</comment>
<dbReference type="EMBL" id="VYKL01000011">
    <property type="protein sequence ID" value="KAA9027794.1"/>
    <property type="molecule type" value="Genomic_DNA"/>
</dbReference>
<reference evidence="4 5" key="1">
    <citation type="submission" date="2019-09" db="EMBL/GenBank/DDBJ databases">
        <title>Whole genome sequences of isolates from the Mars Exploration Rovers.</title>
        <authorList>
            <person name="Seuylemezian A."/>
            <person name="Vaishampayan P."/>
        </authorList>
    </citation>
    <scope>NUCLEOTIDE SEQUENCE [LARGE SCALE GENOMIC DNA]</scope>
    <source>
        <strain evidence="4 5">MER_TA_151</strain>
    </source>
</reference>
<keyword evidence="1 2" id="KW-0238">DNA-binding</keyword>
<organism evidence="4 5">
    <name type="scientific">Niallia endozanthoxylica</name>
    <dbReference type="NCBI Taxonomy" id="2036016"/>
    <lineage>
        <taxon>Bacteria</taxon>
        <taxon>Bacillati</taxon>
        <taxon>Bacillota</taxon>
        <taxon>Bacilli</taxon>
        <taxon>Bacillales</taxon>
        <taxon>Bacillaceae</taxon>
        <taxon>Niallia</taxon>
    </lineage>
</organism>
<proteinExistence type="inferred from homology"/>
<dbReference type="GO" id="GO:0003697">
    <property type="term" value="F:single-stranded DNA binding"/>
    <property type="evidence" value="ECO:0007669"/>
    <property type="project" value="UniProtKB-UniRule"/>
</dbReference>
<dbReference type="OrthoDB" id="9809878at2"/>
<keyword evidence="5" id="KW-1185">Reference proteome</keyword>
<name>A0A5J5HYF7_9BACI</name>
<comment type="caution">
    <text evidence="2">Lacks conserved residue(s) required for the propagation of feature annotation.</text>
</comment>
<dbReference type="PIRSF" id="PIRSF002070">
    <property type="entry name" value="SSB"/>
    <property type="match status" value="1"/>
</dbReference>
<dbReference type="Proteomes" id="UP000326671">
    <property type="component" value="Unassembled WGS sequence"/>
</dbReference>
<dbReference type="HAMAP" id="MF_00984">
    <property type="entry name" value="SSB"/>
    <property type="match status" value="1"/>
</dbReference>
<dbReference type="InterPro" id="IPR011344">
    <property type="entry name" value="ssDNA-bd"/>
</dbReference>
<evidence type="ECO:0000256" key="1">
    <source>
        <dbReference type="ARBA" id="ARBA00023125"/>
    </source>
</evidence>
<dbReference type="SUPFAM" id="SSF50249">
    <property type="entry name" value="Nucleic acid-binding proteins"/>
    <property type="match status" value="1"/>
</dbReference>
<dbReference type="Gene3D" id="2.40.50.140">
    <property type="entry name" value="Nucleic acid-binding proteins"/>
    <property type="match status" value="1"/>
</dbReference>
<dbReference type="CDD" id="cd04496">
    <property type="entry name" value="SSB_OBF"/>
    <property type="match status" value="1"/>
</dbReference>
<sequence>MINQVTLVGRITKDPELRITPEGIAVTSITLALNRQFRSQQGEYGADFVQCTIWKKAAENTVNYCRKGSLIGITGRIQTRNYDNQDGRKVYVTEVVADTVKFIGTKRSEDSIHHLEKEKPEPVPISQG</sequence>
<gene>
    <name evidence="4" type="primary">ssb</name>
    <name evidence="4" type="ORF">F4V44_05050</name>
</gene>
<dbReference type="PANTHER" id="PTHR10302">
    <property type="entry name" value="SINGLE-STRANDED DNA-BINDING PROTEIN"/>
    <property type="match status" value="1"/>
</dbReference>
<comment type="caution">
    <text evidence="4">The sequence shown here is derived from an EMBL/GenBank/DDBJ whole genome shotgun (WGS) entry which is preliminary data.</text>
</comment>
<evidence type="ECO:0000313" key="5">
    <source>
        <dbReference type="Proteomes" id="UP000326671"/>
    </source>
</evidence>
<accession>A0A5J5HYF7</accession>
<dbReference type="RefSeq" id="WP_150438916.1">
    <property type="nucleotide sequence ID" value="NZ_VYKL01000011.1"/>
</dbReference>
<dbReference type="GO" id="GO:0006260">
    <property type="term" value="P:DNA replication"/>
    <property type="evidence" value="ECO:0007669"/>
    <property type="project" value="InterPro"/>
</dbReference>
<evidence type="ECO:0000256" key="2">
    <source>
        <dbReference type="HAMAP-Rule" id="MF_00984"/>
    </source>
</evidence>
<dbReference type="AlphaFoldDB" id="A0A5J5HYF7"/>
<protein>
    <recommendedName>
        <fullName evidence="2 3">Single-stranded DNA-binding protein</fullName>
        <shortName evidence="2">SSB</shortName>
    </recommendedName>
</protein>
<dbReference type="Pfam" id="PF00436">
    <property type="entry name" value="SSB"/>
    <property type="match status" value="1"/>
</dbReference>
<dbReference type="InterPro" id="IPR012340">
    <property type="entry name" value="NA-bd_OB-fold"/>
</dbReference>
<dbReference type="PROSITE" id="PS50935">
    <property type="entry name" value="SSB"/>
    <property type="match status" value="1"/>
</dbReference>